<proteinExistence type="predicted"/>
<reference evidence="2 3" key="1">
    <citation type="submission" date="2024-06" db="EMBL/GenBank/DDBJ databases">
        <title>Genomic Encyclopedia of Type Strains, Phase IV (KMG-IV): sequencing the most valuable type-strain genomes for metagenomic binning, comparative biology and taxonomic classification.</title>
        <authorList>
            <person name="Goeker M."/>
        </authorList>
    </citation>
    <scope>NUCLEOTIDE SEQUENCE [LARGE SCALE GENOMIC DNA]</scope>
    <source>
        <strain evidence="2 3">DSM 105042</strain>
    </source>
</reference>
<evidence type="ECO:0000313" key="2">
    <source>
        <dbReference type="EMBL" id="MET3583959.1"/>
    </source>
</evidence>
<dbReference type="Proteomes" id="UP001549031">
    <property type="component" value="Unassembled WGS sequence"/>
</dbReference>
<keyword evidence="3" id="KW-1185">Reference proteome</keyword>
<keyword evidence="1" id="KW-0812">Transmembrane</keyword>
<feature type="transmembrane region" description="Helical" evidence="1">
    <location>
        <begin position="12"/>
        <end position="32"/>
    </location>
</feature>
<keyword evidence="1" id="KW-0472">Membrane</keyword>
<dbReference type="EMBL" id="JBEPLJ010000001">
    <property type="protein sequence ID" value="MET3583959.1"/>
    <property type="molecule type" value="Genomic_DNA"/>
</dbReference>
<dbReference type="RefSeq" id="WP_247242022.1">
    <property type="nucleotide sequence ID" value="NZ_JALJRA010000001.1"/>
</dbReference>
<evidence type="ECO:0000313" key="3">
    <source>
        <dbReference type="Proteomes" id="UP001549031"/>
    </source>
</evidence>
<keyword evidence="1" id="KW-1133">Transmembrane helix</keyword>
<comment type="caution">
    <text evidence="2">The sequence shown here is derived from an EMBL/GenBank/DDBJ whole genome shotgun (WGS) entry which is preliminary data.</text>
</comment>
<name>A0ABV2H0I2_9HYPH</name>
<sequence>MWAWIIENSGVVSALSSFAMLGVWVLYLQLFYSSYRHRLRPKILITRGGGHAITSRCILTNMSPEIVFIQAVVLRLTFPDRVVVCSLSDIDRVSRQDRDPRSELFQGPLSSGEYLDLGTFEELVTAAMHHDGPKALIDGLQHLSVTAVGIYTWHDQLAAAERSFAVRAKGKQKLLDAELVTARQIRSRREKKRITRILEEQAGNTATDGTRKSVRIE</sequence>
<evidence type="ECO:0000256" key="1">
    <source>
        <dbReference type="SAM" id="Phobius"/>
    </source>
</evidence>
<accession>A0ABV2H0I2</accession>
<protein>
    <submittedName>
        <fullName evidence="2">Uncharacterized protein</fullName>
    </submittedName>
</protein>
<gene>
    <name evidence="2" type="ORF">ABID21_000051</name>
</gene>
<organism evidence="2 3">
    <name type="scientific">Pseudorhizobium tarimense</name>
    <dbReference type="NCBI Taxonomy" id="1079109"/>
    <lineage>
        <taxon>Bacteria</taxon>
        <taxon>Pseudomonadati</taxon>
        <taxon>Pseudomonadota</taxon>
        <taxon>Alphaproteobacteria</taxon>
        <taxon>Hyphomicrobiales</taxon>
        <taxon>Rhizobiaceae</taxon>
        <taxon>Rhizobium/Agrobacterium group</taxon>
        <taxon>Pseudorhizobium</taxon>
    </lineage>
</organism>